<dbReference type="EMBL" id="ML977189">
    <property type="protein sequence ID" value="KAF1982074.1"/>
    <property type="molecule type" value="Genomic_DNA"/>
</dbReference>
<evidence type="ECO:0000313" key="1">
    <source>
        <dbReference type="EMBL" id="KAF1982074.1"/>
    </source>
</evidence>
<dbReference type="Proteomes" id="UP000800041">
    <property type="component" value="Unassembled WGS sequence"/>
</dbReference>
<reference evidence="1" key="1">
    <citation type="journal article" date="2020" name="Stud. Mycol.">
        <title>101 Dothideomycetes genomes: a test case for predicting lifestyles and emergence of pathogens.</title>
        <authorList>
            <person name="Haridas S."/>
            <person name="Albert R."/>
            <person name="Binder M."/>
            <person name="Bloem J."/>
            <person name="Labutti K."/>
            <person name="Salamov A."/>
            <person name="Andreopoulos B."/>
            <person name="Baker S."/>
            <person name="Barry K."/>
            <person name="Bills G."/>
            <person name="Bluhm B."/>
            <person name="Cannon C."/>
            <person name="Castanera R."/>
            <person name="Culley D."/>
            <person name="Daum C."/>
            <person name="Ezra D."/>
            <person name="Gonzalez J."/>
            <person name="Henrissat B."/>
            <person name="Kuo A."/>
            <person name="Liang C."/>
            <person name="Lipzen A."/>
            <person name="Lutzoni F."/>
            <person name="Magnuson J."/>
            <person name="Mondo S."/>
            <person name="Nolan M."/>
            <person name="Ohm R."/>
            <person name="Pangilinan J."/>
            <person name="Park H.-J."/>
            <person name="Ramirez L."/>
            <person name="Alfaro M."/>
            <person name="Sun H."/>
            <person name="Tritt A."/>
            <person name="Yoshinaga Y."/>
            <person name="Zwiers L.-H."/>
            <person name="Turgeon B."/>
            <person name="Goodwin S."/>
            <person name="Spatafora J."/>
            <person name="Crous P."/>
            <person name="Grigoriev I."/>
        </authorList>
    </citation>
    <scope>NUCLEOTIDE SEQUENCE</scope>
    <source>
        <strain evidence="1">CBS 113979</strain>
    </source>
</reference>
<gene>
    <name evidence="1" type="ORF">K402DRAFT_215314</name>
</gene>
<dbReference type="GO" id="GO:0003824">
    <property type="term" value="F:catalytic activity"/>
    <property type="evidence" value="ECO:0007669"/>
    <property type="project" value="InterPro"/>
</dbReference>
<accession>A0A6G1GMM7</accession>
<evidence type="ECO:0000313" key="2">
    <source>
        <dbReference type="Proteomes" id="UP000800041"/>
    </source>
</evidence>
<keyword evidence="2" id="KW-1185">Reference proteome</keyword>
<dbReference type="InterPro" id="IPR014746">
    <property type="entry name" value="Gln_synth/guanido_kin_cat_dom"/>
</dbReference>
<dbReference type="AlphaFoldDB" id="A0A6G1GMM7"/>
<proteinExistence type="predicted"/>
<organism evidence="1 2">
    <name type="scientific">Aulographum hederae CBS 113979</name>
    <dbReference type="NCBI Taxonomy" id="1176131"/>
    <lineage>
        <taxon>Eukaryota</taxon>
        <taxon>Fungi</taxon>
        <taxon>Dikarya</taxon>
        <taxon>Ascomycota</taxon>
        <taxon>Pezizomycotina</taxon>
        <taxon>Dothideomycetes</taxon>
        <taxon>Pleosporomycetidae</taxon>
        <taxon>Aulographales</taxon>
        <taxon>Aulographaceae</taxon>
    </lineage>
</organism>
<dbReference type="Gene3D" id="3.30.590.10">
    <property type="entry name" value="Glutamine synthetase/guanido kinase, catalytic domain"/>
    <property type="match status" value="1"/>
</dbReference>
<name>A0A6G1GMM7_9PEZI</name>
<dbReference type="SUPFAM" id="SSF55931">
    <property type="entry name" value="Glutamine synthetase/guanido kinase"/>
    <property type="match status" value="1"/>
</dbReference>
<sequence>MYRSARITALCPKTKRCNYLRECWTIWKHFCVFTLPQAGSHGRIADDQWSGGSWIAWGTQNRETPPRRAERGRWEVGSEVLGWHRECLSRDGGGSCFRTYWTAGGGCTVSQRSPT</sequence>
<protein>
    <submittedName>
        <fullName evidence="1">Uncharacterized protein</fullName>
    </submittedName>
</protein>
<dbReference type="OrthoDB" id="3364440at2759"/>